<dbReference type="GO" id="GO:0031145">
    <property type="term" value="P:anaphase-promoting complex-dependent catabolic process"/>
    <property type="evidence" value="ECO:0007669"/>
    <property type="project" value="InterPro"/>
</dbReference>
<sequence length="75" mass="8328">MLRRDPTPITLRDTDVQELKAIMAKRAKANQDANDATDDSIQPPEDATTSGGPVVHNEDAKKKREAMTREQRLGL</sequence>
<organism evidence="3 4">
    <name type="scientific">Tulasnella calospora MUT 4182</name>
    <dbReference type="NCBI Taxonomy" id="1051891"/>
    <lineage>
        <taxon>Eukaryota</taxon>
        <taxon>Fungi</taxon>
        <taxon>Dikarya</taxon>
        <taxon>Basidiomycota</taxon>
        <taxon>Agaricomycotina</taxon>
        <taxon>Agaricomycetes</taxon>
        <taxon>Cantharellales</taxon>
        <taxon>Tulasnellaceae</taxon>
        <taxon>Tulasnella</taxon>
    </lineage>
</organism>
<evidence type="ECO:0000313" key="3">
    <source>
        <dbReference type="EMBL" id="KIO19563.1"/>
    </source>
</evidence>
<dbReference type="HOGENOM" id="CLU_177956_1_0_1"/>
<dbReference type="OrthoDB" id="3182478at2759"/>
<gene>
    <name evidence="3" type="ORF">M407DRAFT_246130</name>
</gene>
<dbReference type="GO" id="GO:0005680">
    <property type="term" value="C:anaphase-promoting complex"/>
    <property type="evidence" value="ECO:0007669"/>
    <property type="project" value="InterPro"/>
</dbReference>
<reference evidence="4" key="2">
    <citation type="submission" date="2015-01" db="EMBL/GenBank/DDBJ databases">
        <title>Evolutionary Origins and Diversification of the Mycorrhizal Mutualists.</title>
        <authorList>
            <consortium name="DOE Joint Genome Institute"/>
            <consortium name="Mycorrhizal Genomics Consortium"/>
            <person name="Kohler A."/>
            <person name="Kuo A."/>
            <person name="Nagy L.G."/>
            <person name="Floudas D."/>
            <person name="Copeland A."/>
            <person name="Barry K.W."/>
            <person name="Cichocki N."/>
            <person name="Veneault-Fourrey C."/>
            <person name="LaButti K."/>
            <person name="Lindquist E.A."/>
            <person name="Lipzen A."/>
            <person name="Lundell T."/>
            <person name="Morin E."/>
            <person name="Murat C."/>
            <person name="Riley R."/>
            <person name="Ohm R."/>
            <person name="Sun H."/>
            <person name="Tunlid A."/>
            <person name="Henrissat B."/>
            <person name="Grigoriev I.V."/>
            <person name="Hibbett D.S."/>
            <person name="Martin F."/>
        </authorList>
    </citation>
    <scope>NUCLEOTIDE SEQUENCE [LARGE SCALE GENOMIC DNA]</scope>
    <source>
        <strain evidence="4">MUT 4182</strain>
    </source>
</reference>
<dbReference type="InterPro" id="IPR018860">
    <property type="entry name" value="APC_suCDC26"/>
</dbReference>
<evidence type="ECO:0000256" key="2">
    <source>
        <dbReference type="SAM" id="MobiDB-lite"/>
    </source>
</evidence>
<dbReference type="Proteomes" id="UP000054248">
    <property type="component" value="Unassembled WGS sequence"/>
</dbReference>
<dbReference type="EMBL" id="KN823215">
    <property type="protein sequence ID" value="KIO19563.1"/>
    <property type="molecule type" value="Genomic_DNA"/>
</dbReference>
<evidence type="ECO:0000256" key="1">
    <source>
        <dbReference type="ARBA" id="ARBA00022786"/>
    </source>
</evidence>
<keyword evidence="4" id="KW-1185">Reference proteome</keyword>
<feature type="compositionally biased region" description="Basic and acidic residues" evidence="2">
    <location>
        <begin position="56"/>
        <end position="75"/>
    </location>
</feature>
<keyword evidence="1" id="KW-0833">Ubl conjugation pathway</keyword>
<proteinExistence type="predicted"/>
<dbReference type="AlphaFoldDB" id="A0A0C3KDP6"/>
<dbReference type="Pfam" id="PF10471">
    <property type="entry name" value="ANAPC_CDC26"/>
    <property type="match status" value="1"/>
</dbReference>
<protein>
    <submittedName>
        <fullName evidence="3">Uncharacterized protein</fullName>
    </submittedName>
</protein>
<feature type="region of interest" description="Disordered" evidence="2">
    <location>
        <begin position="26"/>
        <end position="75"/>
    </location>
</feature>
<reference evidence="3 4" key="1">
    <citation type="submission" date="2014-04" db="EMBL/GenBank/DDBJ databases">
        <authorList>
            <consortium name="DOE Joint Genome Institute"/>
            <person name="Kuo A."/>
            <person name="Girlanda M."/>
            <person name="Perotto S."/>
            <person name="Kohler A."/>
            <person name="Nagy L.G."/>
            <person name="Floudas D."/>
            <person name="Copeland A."/>
            <person name="Barry K.W."/>
            <person name="Cichocki N."/>
            <person name="Veneault-Fourrey C."/>
            <person name="LaButti K."/>
            <person name="Lindquist E.A."/>
            <person name="Lipzen A."/>
            <person name="Lundell T."/>
            <person name="Morin E."/>
            <person name="Murat C."/>
            <person name="Sun H."/>
            <person name="Tunlid A."/>
            <person name="Henrissat B."/>
            <person name="Grigoriev I.V."/>
            <person name="Hibbett D.S."/>
            <person name="Martin F."/>
            <person name="Nordberg H.P."/>
            <person name="Cantor M.N."/>
            <person name="Hua S.X."/>
        </authorList>
    </citation>
    <scope>NUCLEOTIDE SEQUENCE [LARGE SCALE GENOMIC DNA]</scope>
    <source>
        <strain evidence="3 4">MUT 4182</strain>
    </source>
</reference>
<accession>A0A0C3KDP6</accession>
<name>A0A0C3KDP6_9AGAM</name>
<evidence type="ECO:0000313" key="4">
    <source>
        <dbReference type="Proteomes" id="UP000054248"/>
    </source>
</evidence>